<dbReference type="EMBL" id="FOIU01000002">
    <property type="protein sequence ID" value="SEW38677.1"/>
    <property type="molecule type" value="Genomic_DNA"/>
</dbReference>
<keyword evidence="2" id="KW-1185">Reference proteome</keyword>
<gene>
    <name evidence="1" type="ORF">SAMN05421841_2494</name>
</gene>
<evidence type="ECO:0000313" key="1">
    <source>
        <dbReference type="EMBL" id="SEW38677.1"/>
    </source>
</evidence>
<evidence type="ECO:0000313" key="2">
    <source>
        <dbReference type="Proteomes" id="UP000199469"/>
    </source>
</evidence>
<accession>A0A1I0RCU2</accession>
<reference evidence="2" key="1">
    <citation type="submission" date="2016-10" db="EMBL/GenBank/DDBJ databases">
        <authorList>
            <person name="Varghese N."/>
            <person name="Submissions S."/>
        </authorList>
    </citation>
    <scope>NUCLEOTIDE SEQUENCE [LARGE SCALE GENOMIC DNA]</scope>
    <source>
        <strain evidence="2">DSM 17724</strain>
    </source>
</reference>
<protein>
    <submittedName>
        <fullName evidence="1">Uncharacterized protein</fullName>
    </submittedName>
</protein>
<dbReference type="AlphaFoldDB" id="A0A1I0RCU2"/>
<dbReference type="Proteomes" id="UP000199469">
    <property type="component" value="Unassembled WGS sequence"/>
</dbReference>
<proteinExistence type="predicted"/>
<organism evidence="1 2">
    <name type="scientific">Chryseobacterium wanjuense</name>
    <dbReference type="NCBI Taxonomy" id="356305"/>
    <lineage>
        <taxon>Bacteria</taxon>
        <taxon>Pseudomonadati</taxon>
        <taxon>Bacteroidota</taxon>
        <taxon>Flavobacteriia</taxon>
        <taxon>Flavobacteriales</taxon>
        <taxon>Weeksellaceae</taxon>
        <taxon>Chryseobacterium group</taxon>
        <taxon>Chryseobacterium</taxon>
    </lineage>
</organism>
<name>A0A1I0RCU2_9FLAO</name>
<sequence length="67" mass="7798">MSSILFNHLIRLPYHKKCSIINFLKITDKISEICILKDFYIDKISDSLDLNKKNMAKQSGLIEITKL</sequence>
<dbReference type="STRING" id="356305.SAMN05421841_2494"/>